<evidence type="ECO:0000259" key="1">
    <source>
        <dbReference type="Pfam" id="PF03435"/>
    </source>
</evidence>
<protein>
    <recommendedName>
        <fullName evidence="1">Saccharopine dehydrogenase NADP binding domain-containing protein</fullName>
    </recommendedName>
</protein>
<reference evidence="2 3" key="1">
    <citation type="journal article" date="2014" name="Proc. Natl. Acad. Sci. U.S.A.">
        <title>Functional type 2 photosynthetic reaction centers found in the rare bacterial phylum Gemmatimonadetes.</title>
        <authorList>
            <person name="Zeng Y."/>
            <person name="Feng F."/>
            <person name="Medova H."/>
            <person name="Dean J."/>
            <person name="Koblizek M."/>
        </authorList>
    </citation>
    <scope>NUCLEOTIDE SEQUENCE [LARGE SCALE GENOMIC DNA]</scope>
    <source>
        <strain evidence="2 3">AP64</strain>
    </source>
</reference>
<evidence type="ECO:0000313" key="2">
    <source>
        <dbReference type="EMBL" id="AMW03889.1"/>
    </source>
</evidence>
<dbReference type="PANTHER" id="PTHR43781">
    <property type="entry name" value="SACCHAROPINE DEHYDROGENASE"/>
    <property type="match status" value="1"/>
</dbReference>
<organism evidence="2 3">
    <name type="scientific">Gemmatimonas phototrophica</name>
    <dbReference type="NCBI Taxonomy" id="1379270"/>
    <lineage>
        <taxon>Bacteria</taxon>
        <taxon>Pseudomonadati</taxon>
        <taxon>Gemmatimonadota</taxon>
        <taxon>Gemmatimonadia</taxon>
        <taxon>Gemmatimonadales</taxon>
        <taxon>Gemmatimonadaceae</taxon>
        <taxon>Gemmatimonas</taxon>
    </lineage>
</organism>
<dbReference type="Gene3D" id="3.40.50.720">
    <property type="entry name" value="NAD(P)-binding Rossmann-like Domain"/>
    <property type="match status" value="1"/>
</dbReference>
<dbReference type="Proteomes" id="UP000076404">
    <property type="component" value="Chromosome"/>
</dbReference>
<dbReference type="RefSeq" id="WP_043580138.1">
    <property type="nucleotide sequence ID" value="NZ_CP011454.1"/>
</dbReference>
<dbReference type="KEGG" id="gph:GEMMAAP_01595"/>
<sequence>MLLIYGANGFTGQLIVEECVRRGLRPVLAGRRADALMPLARQYGLEVRVASLFSGHAPGRPRLTPPGTLPPVPHDELLMMLDGVSVVLHCAGPFFRTSGLMVQACLEVGAHYLDITGEIAVFEACRHRHAAARQREIVILPGVGFDVVPTDCLAARLAAALPGATQLELAFAGGGGFSRGTLKTMLLGGGEGGAIRQDGVIIPVPRAWRTRVIPFRDKPRTSVTIPWGDVSTAQWSTKIPTIHTYLALPVSARLGMTVQGALQPLLDIPAVRRLVERQIDARVSGPNAAVRARARMQIWGRVTHPDGRTLEGTAVTPEGYRFTAIAAVECAQRVLVHPPEPGYHTPSSAFGAHFLESLPECDVQLASGSSR</sequence>
<dbReference type="OrthoDB" id="4420885at2"/>
<dbReference type="EMBL" id="CP011454">
    <property type="protein sequence ID" value="AMW03889.1"/>
    <property type="molecule type" value="Genomic_DNA"/>
</dbReference>
<name>A0A143BFV0_9BACT</name>
<dbReference type="PANTHER" id="PTHR43781:SF1">
    <property type="entry name" value="SACCHAROPINE DEHYDROGENASE"/>
    <property type="match status" value="1"/>
</dbReference>
<dbReference type="STRING" id="1379270.GEMMAAP_01595"/>
<evidence type="ECO:0000313" key="3">
    <source>
        <dbReference type="Proteomes" id="UP000076404"/>
    </source>
</evidence>
<dbReference type="InterPro" id="IPR036291">
    <property type="entry name" value="NAD(P)-bd_dom_sf"/>
</dbReference>
<dbReference type="AlphaFoldDB" id="A0A143BFV0"/>
<reference evidence="2 3" key="2">
    <citation type="journal article" date="2016" name="Environ. Microbiol. Rep.">
        <title>Metagenomic evidence for the presence of phototrophic Gemmatimonadetes bacteria in diverse environments.</title>
        <authorList>
            <person name="Zeng Y."/>
            <person name="Baumbach J."/>
            <person name="Barbosa E.G."/>
            <person name="Azevedo V."/>
            <person name="Zhang C."/>
            <person name="Koblizek M."/>
        </authorList>
    </citation>
    <scope>NUCLEOTIDE SEQUENCE [LARGE SCALE GENOMIC DNA]</scope>
    <source>
        <strain evidence="2 3">AP64</strain>
    </source>
</reference>
<accession>A0A143BFV0</accession>
<dbReference type="eggNOG" id="COG3268">
    <property type="taxonomic scope" value="Bacteria"/>
</dbReference>
<feature type="domain" description="Saccharopine dehydrogenase NADP binding" evidence="1">
    <location>
        <begin position="3"/>
        <end position="138"/>
    </location>
</feature>
<dbReference type="SUPFAM" id="SSF51735">
    <property type="entry name" value="NAD(P)-binding Rossmann-fold domains"/>
    <property type="match status" value="1"/>
</dbReference>
<gene>
    <name evidence="2" type="ORF">GEMMAAP_01595</name>
</gene>
<keyword evidence="3" id="KW-1185">Reference proteome</keyword>
<dbReference type="Pfam" id="PF03435">
    <property type="entry name" value="Sacchrp_dh_NADP"/>
    <property type="match status" value="1"/>
</dbReference>
<dbReference type="InterPro" id="IPR005097">
    <property type="entry name" value="Sacchrp_dh_NADP-bd"/>
</dbReference>
<proteinExistence type="predicted"/>